<dbReference type="InterPro" id="IPR045865">
    <property type="entry name" value="ACT-like_dom_sf"/>
</dbReference>
<dbReference type="InterPro" id="IPR012676">
    <property type="entry name" value="TGS-like"/>
</dbReference>
<reference evidence="9" key="1">
    <citation type="journal article" date="2010" name="Environ. Microbiol.">
        <title>The genome of Syntrophomonas wolfei: new insights into syntrophic metabolism and biohydrogen production.</title>
        <authorList>
            <person name="Sieber J.R."/>
            <person name="Sims D.R."/>
            <person name="Han C."/>
            <person name="Kim E."/>
            <person name="Lykidis A."/>
            <person name="Lapidus A.L."/>
            <person name="McDonnald E."/>
            <person name="Rohlin L."/>
            <person name="Culley D.E."/>
            <person name="Gunsalus R."/>
            <person name="McInerney M.J."/>
        </authorList>
    </citation>
    <scope>NUCLEOTIDE SEQUENCE [LARGE SCALE GENOMIC DNA]</scope>
    <source>
        <strain evidence="9">DSM 2245B / Goettingen</strain>
    </source>
</reference>
<dbReference type="Gene3D" id="3.10.20.30">
    <property type="match status" value="1"/>
</dbReference>
<comment type="similarity">
    <text evidence="4">Belongs to the relA/spoT family.</text>
</comment>
<evidence type="ECO:0000313" key="8">
    <source>
        <dbReference type="EMBL" id="ABI68127.1"/>
    </source>
</evidence>
<dbReference type="eggNOG" id="COG0317">
    <property type="taxonomic scope" value="Bacteria"/>
</dbReference>
<dbReference type="PROSITE" id="PS51880">
    <property type="entry name" value="TGS"/>
    <property type="match status" value="1"/>
</dbReference>
<dbReference type="PROSITE" id="PS51671">
    <property type="entry name" value="ACT"/>
    <property type="match status" value="1"/>
</dbReference>
<dbReference type="CDD" id="cd05399">
    <property type="entry name" value="NT_Rel-Spo_like"/>
    <property type="match status" value="1"/>
</dbReference>
<comment type="pathway">
    <text evidence="1">Purine metabolism; ppGpp biosynthesis; ppGpp from GTP: step 1/2.</text>
</comment>
<feature type="domain" description="TGS" evidence="7">
    <location>
        <begin position="381"/>
        <end position="446"/>
    </location>
</feature>
<dbReference type="Proteomes" id="UP000001968">
    <property type="component" value="Chromosome"/>
</dbReference>
<dbReference type="Gene3D" id="1.10.3210.10">
    <property type="entry name" value="Hypothetical protein af1432"/>
    <property type="match status" value="1"/>
</dbReference>
<dbReference type="PROSITE" id="PS51831">
    <property type="entry name" value="HD"/>
    <property type="match status" value="1"/>
</dbReference>
<dbReference type="PANTHER" id="PTHR21262">
    <property type="entry name" value="GUANOSINE-3',5'-BIS DIPHOSPHATE 3'-PYROPHOSPHOHYDROLASE"/>
    <property type="match status" value="1"/>
</dbReference>
<dbReference type="InterPro" id="IPR003607">
    <property type="entry name" value="HD/PDEase_dom"/>
</dbReference>
<dbReference type="SUPFAM" id="SSF81301">
    <property type="entry name" value="Nucleotidyltransferase"/>
    <property type="match status" value="1"/>
</dbReference>
<dbReference type="Gene3D" id="3.30.70.260">
    <property type="match status" value="1"/>
</dbReference>
<evidence type="ECO:0000313" key="9">
    <source>
        <dbReference type="Proteomes" id="UP000001968"/>
    </source>
</evidence>
<dbReference type="UniPathway" id="UPA00908">
    <property type="reaction ID" value="UER00884"/>
</dbReference>
<dbReference type="Pfam" id="PF13328">
    <property type="entry name" value="HD_4"/>
    <property type="match status" value="1"/>
</dbReference>
<dbReference type="InterPro" id="IPR045600">
    <property type="entry name" value="RelA/SpoT_AH_RIS"/>
</dbReference>
<dbReference type="CDD" id="cd00077">
    <property type="entry name" value="HDc"/>
    <property type="match status" value="1"/>
</dbReference>
<dbReference type="PANTHER" id="PTHR21262:SF31">
    <property type="entry name" value="GTP PYROPHOSPHOKINASE"/>
    <property type="match status" value="1"/>
</dbReference>
<dbReference type="FunFam" id="3.10.20.30:FF:000002">
    <property type="entry name" value="GTP pyrophosphokinase (RelA/SpoT)"/>
    <property type="match status" value="1"/>
</dbReference>
<dbReference type="InterPro" id="IPR043519">
    <property type="entry name" value="NT_sf"/>
</dbReference>
<dbReference type="Pfam" id="PF02824">
    <property type="entry name" value="TGS"/>
    <property type="match status" value="1"/>
</dbReference>
<dbReference type="GO" id="GO:0015970">
    <property type="term" value="P:guanosine tetraphosphate biosynthetic process"/>
    <property type="evidence" value="ECO:0007669"/>
    <property type="project" value="UniProtKB-UniPathway"/>
</dbReference>
<dbReference type="FunFam" id="1.10.3210.10:FF:000001">
    <property type="entry name" value="GTP pyrophosphokinase RelA"/>
    <property type="match status" value="1"/>
</dbReference>
<dbReference type="Pfam" id="PF04607">
    <property type="entry name" value="RelA_SpoT"/>
    <property type="match status" value="1"/>
</dbReference>
<sequence>MRCEALIKRVSEYDPDTDSALIEKAFRVAEQAHQEQKRISGEPYIIHPCEVALILADIEMDTPTICAALLHDVIEDTPVSYLDILKEFGEEIALLVDGVTKLTRIDFKSREDAQAENLRRMFIAMARDIRVIIIKLADRLHNMRTLSYHAEAKQKVIARETMEIFAPLAHRLGIFRFKWELEDLAFYYMEPEMYYEVAKRLKQKRRERENYVNDLVEQIKVGLHQIDIDADIKGRPKNIFSIYKKMIKQGKDVDEIYDKIAIRVLVEDVRDCYGVLGIIHTMWKPLPGRFKDYIATPKANMYQSLHTTLIGRGGEPFEVQIRTAEMHRTAEYGIAAHWRYKEGYNPRERKFDEKLSWLRQILEWQQEVKDTSEFMESLKIDLFDDTVFVFSPKGAVFELTKGACPVDFAYRVHTEVGHRCTGARVNGRIVPLDLPLENGDIVEILTSKSTIGPSRDWLNFVKTSSAKSRIRQWFNREKRQENIIRGHDLLEKELKKQHLNPKELLKEDKLIEVVKKMGFNAVEDLLAAIGDSALSPLQVVNKQKELYFPDLLLEDVVAIPEESKAAVKDRVTTDLRVKGVDDVAVRLARCCNPLPGDQVLGYITRGRGVSVHRKDCPNMQNYLQNEKDRILEVEWADTSGIYYVELEVKAFDRARLTTDVMNEIAEARIQINSVFSRATKNDQAVINLKLEIKDMSRLQAVIQRILNVRDVLEVRRVLPGEMRGESLAGRSSKG</sequence>
<gene>
    <name evidence="8" type="ordered locus">Swol_0806</name>
</gene>
<accession>Q0AYS7</accession>
<dbReference type="InterPro" id="IPR012675">
    <property type="entry name" value="Beta-grasp_dom_sf"/>
</dbReference>
<dbReference type="InterPro" id="IPR033655">
    <property type="entry name" value="TGS_RelA/SpoT"/>
</dbReference>
<evidence type="ECO:0000259" key="6">
    <source>
        <dbReference type="PROSITE" id="PS51831"/>
    </source>
</evidence>
<comment type="catalytic activity">
    <reaction evidence="3">
        <text>GTP + ATP = guanosine 3'-diphosphate 5'-triphosphate + AMP</text>
        <dbReference type="Rhea" id="RHEA:22088"/>
        <dbReference type="ChEBI" id="CHEBI:30616"/>
        <dbReference type="ChEBI" id="CHEBI:37565"/>
        <dbReference type="ChEBI" id="CHEBI:142410"/>
        <dbReference type="ChEBI" id="CHEBI:456215"/>
        <dbReference type="EC" id="2.7.6.5"/>
    </reaction>
</comment>
<dbReference type="CDD" id="cd01668">
    <property type="entry name" value="TGS_RSH"/>
    <property type="match status" value="1"/>
</dbReference>
<dbReference type="OrthoDB" id="9805041at2"/>
<dbReference type="InterPro" id="IPR007685">
    <property type="entry name" value="RelA_SpoT"/>
</dbReference>
<evidence type="ECO:0000256" key="4">
    <source>
        <dbReference type="RuleBase" id="RU003847"/>
    </source>
</evidence>
<dbReference type="STRING" id="335541.Swol_0806"/>
<dbReference type="SUPFAM" id="SSF81271">
    <property type="entry name" value="TGS-like"/>
    <property type="match status" value="1"/>
</dbReference>
<dbReference type="KEGG" id="swo:Swol_0806"/>
<dbReference type="HOGENOM" id="CLU_012300_3_0_9"/>
<dbReference type="EC" id="2.7.6.5" evidence="2"/>
<dbReference type="NCBIfam" id="TIGR00691">
    <property type="entry name" value="spoT_relA"/>
    <property type="match status" value="1"/>
</dbReference>
<dbReference type="InterPro" id="IPR006674">
    <property type="entry name" value="HD_domain"/>
</dbReference>
<dbReference type="EMBL" id="CP000448">
    <property type="protein sequence ID" value="ABI68127.1"/>
    <property type="molecule type" value="Genomic_DNA"/>
</dbReference>
<comment type="function">
    <text evidence="4">In eubacteria ppGpp (guanosine 3'-diphosphate 5'-diphosphate) is a mediator of the stringent response that coordinates a variety of cellular activities in response to changes in nutritional abundance.</text>
</comment>
<dbReference type="InterPro" id="IPR004095">
    <property type="entry name" value="TGS"/>
</dbReference>
<keyword evidence="8" id="KW-0808">Transferase</keyword>
<evidence type="ECO:0000259" key="7">
    <source>
        <dbReference type="PROSITE" id="PS51880"/>
    </source>
</evidence>
<keyword evidence="9" id="KW-1185">Reference proteome</keyword>
<dbReference type="CDD" id="cd04876">
    <property type="entry name" value="ACT_RelA-SpoT"/>
    <property type="match status" value="1"/>
</dbReference>
<dbReference type="SMART" id="SM00471">
    <property type="entry name" value="HDc"/>
    <property type="match status" value="1"/>
</dbReference>
<evidence type="ECO:0000256" key="2">
    <source>
        <dbReference type="ARBA" id="ARBA00013251"/>
    </source>
</evidence>
<dbReference type="RefSeq" id="WP_011640232.1">
    <property type="nucleotide sequence ID" value="NC_008346.1"/>
</dbReference>
<dbReference type="Pfam" id="PF13291">
    <property type="entry name" value="ACT_4"/>
    <property type="match status" value="1"/>
</dbReference>
<dbReference type="Pfam" id="PF19296">
    <property type="entry name" value="RelA_AH_RIS"/>
    <property type="match status" value="1"/>
</dbReference>
<feature type="domain" description="ACT" evidence="5">
    <location>
        <begin position="645"/>
        <end position="719"/>
    </location>
</feature>
<dbReference type="InterPro" id="IPR002912">
    <property type="entry name" value="ACT_dom"/>
</dbReference>
<feature type="domain" description="HD" evidence="6">
    <location>
        <begin position="44"/>
        <end position="143"/>
    </location>
</feature>
<dbReference type="GO" id="GO:0016301">
    <property type="term" value="F:kinase activity"/>
    <property type="evidence" value="ECO:0007669"/>
    <property type="project" value="UniProtKB-KW"/>
</dbReference>
<dbReference type="SUPFAM" id="SSF109604">
    <property type="entry name" value="HD-domain/PDEase-like"/>
    <property type="match status" value="1"/>
</dbReference>
<dbReference type="SUPFAM" id="SSF55021">
    <property type="entry name" value="ACT-like"/>
    <property type="match status" value="1"/>
</dbReference>
<name>Q0AYS7_SYNWW</name>
<proteinExistence type="inferred from homology"/>
<evidence type="ECO:0000256" key="1">
    <source>
        <dbReference type="ARBA" id="ARBA00004976"/>
    </source>
</evidence>
<protein>
    <recommendedName>
        <fullName evidence="2">GTP diphosphokinase</fullName>
        <ecNumber evidence="2">2.7.6.5</ecNumber>
    </recommendedName>
</protein>
<evidence type="ECO:0000259" key="5">
    <source>
        <dbReference type="PROSITE" id="PS51671"/>
    </source>
</evidence>
<dbReference type="GO" id="GO:0008728">
    <property type="term" value="F:GTP diphosphokinase activity"/>
    <property type="evidence" value="ECO:0007669"/>
    <property type="project" value="UniProtKB-EC"/>
</dbReference>
<dbReference type="AlphaFoldDB" id="Q0AYS7"/>
<keyword evidence="8" id="KW-0418">Kinase</keyword>
<dbReference type="Gene3D" id="3.30.460.10">
    <property type="entry name" value="Beta Polymerase, domain 2"/>
    <property type="match status" value="1"/>
</dbReference>
<dbReference type="SMART" id="SM00954">
    <property type="entry name" value="RelA_SpoT"/>
    <property type="match status" value="1"/>
</dbReference>
<dbReference type="InterPro" id="IPR004811">
    <property type="entry name" value="RelA/Spo_fam"/>
</dbReference>
<dbReference type="FunFam" id="3.30.460.10:FF:000001">
    <property type="entry name" value="GTP pyrophosphokinase RelA"/>
    <property type="match status" value="1"/>
</dbReference>
<organism evidence="8 9">
    <name type="scientific">Syntrophomonas wolfei subsp. wolfei (strain DSM 2245B / Goettingen)</name>
    <dbReference type="NCBI Taxonomy" id="335541"/>
    <lineage>
        <taxon>Bacteria</taxon>
        <taxon>Bacillati</taxon>
        <taxon>Bacillota</taxon>
        <taxon>Clostridia</taxon>
        <taxon>Eubacteriales</taxon>
        <taxon>Syntrophomonadaceae</taxon>
        <taxon>Syntrophomonas</taxon>
    </lineage>
</organism>
<dbReference type="GO" id="GO:0005886">
    <property type="term" value="C:plasma membrane"/>
    <property type="evidence" value="ECO:0007669"/>
    <property type="project" value="TreeGrafter"/>
</dbReference>
<evidence type="ECO:0000256" key="3">
    <source>
        <dbReference type="ARBA" id="ARBA00048244"/>
    </source>
</evidence>